<evidence type="ECO:0000313" key="1">
    <source>
        <dbReference type="EMBL" id="RXI77937.1"/>
    </source>
</evidence>
<dbReference type="AlphaFoldDB" id="A0A4Q0VJL0"/>
<reference evidence="1 2" key="1">
    <citation type="submission" date="2018-08" db="EMBL/GenBank/DDBJ databases">
        <title>Lactobacillus suantsai sp. nov., isolated from traditional fermented suan-tsai in Taiwan.</title>
        <authorList>
            <person name="Huang C.-H."/>
        </authorList>
    </citation>
    <scope>NUCLEOTIDE SEQUENCE [LARGE SCALE GENOMIC DNA]</scope>
    <source>
        <strain evidence="1 2">BCRC 12945</strain>
    </source>
</reference>
<dbReference type="EMBL" id="QXIL01000017">
    <property type="protein sequence ID" value="RXI77937.1"/>
    <property type="molecule type" value="Genomic_DNA"/>
</dbReference>
<dbReference type="OrthoDB" id="2300111at2"/>
<name>A0A4Q0VJL0_9LACO</name>
<sequence length="80" mass="9278">MHGRGERRSVSVGTQLKRFIRGIFWTVLASYFWYTNVQNHAAGIVGIIQDIFVVLSVIAALFYYVTLVVDFFQIIRHRSK</sequence>
<proteinExistence type="predicted"/>
<comment type="caution">
    <text evidence="1">The sequence shown here is derived from an EMBL/GenBank/DDBJ whole genome shotgun (WGS) entry which is preliminary data.</text>
</comment>
<dbReference type="Proteomes" id="UP000290602">
    <property type="component" value="Unassembled WGS sequence"/>
</dbReference>
<gene>
    <name evidence="1" type="ORF">DXH47_08345</name>
</gene>
<organism evidence="1 2">
    <name type="scientific">Levilactobacillus suantsaii</name>
    <dbReference type="NCBI Taxonomy" id="2292255"/>
    <lineage>
        <taxon>Bacteria</taxon>
        <taxon>Bacillati</taxon>
        <taxon>Bacillota</taxon>
        <taxon>Bacilli</taxon>
        <taxon>Lactobacillales</taxon>
        <taxon>Lactobacillaceae</taxon>
        <taxon>Levilactobacillus</taxon>
    </lineage>
</organism>
<keyword evidence="2" id="KW-1185">Reference proteome</keyword>
<accession>A0A4Q0VJL0</accession>
<protein>
    <submittedName>
        <fullName evidence="1">Uncharacterized protein</fullName>
    </submittedName>
</protein>
<evidence type="ECO:0000313" key="2">
    <source>
        <dbReference type="Proteomes" id="UP000290602"/>
    </source>
</evidence>